<dbReference type="InterPro" id="IPR025110">
    <property type="entry name" value="AMP-bd_C"/>
</dbReference>
<evidence type="ECO:0000313" key="5">
    <source>
        <dbReference type="Proteomes" id="UP000547510"/>
    </source>
</evidence>
<feature type="domain" description="Carrier" evidence="2">
    <location>
        <begin position="524"/>
        <end position="581"/>
    </location>
</feature>
<evidence type="ECO:0000259" key="2">
    <source>
        <dbReference type="Pfam" id="PF00550"/>
    </source>
</evidence>
<gene>
    <name evidence="4" type="ORF">FHS29_000332</name>
</gene>
<evidence type="ECO:0000259" key="1">
    <source>
        <dbReference type="Pfam" id="PF00501"/>
    </source>
</evidence>
<comment type="caution">
    <text evidence="4">The sequence shown here is derived from an EMBL/GenBank/DDBJ whole genome shotgun (WGS) entry which is preliminary data.</text>
</comment>
<dbReference type="InterPro" id="IPR000873">
    <property type="entry name" value="AMP-dep_synth/lig_dom"/>
</dbReference>
<dbReference type="SUPFAM" id="SSF47336">
    <property type="entry name" value="ACP-like"/>
    <property type="match status" value="1"/>
</dbReference>
<dbReference type="Gene3D" id="3.30.300.30">
    <property type="match status" value="1"/>
</dbReference>
<dbReference type="InterPro" id="IPR045851">
    <property type="entry name" value="AMP-bd_C_sf"/>
</dbReference>
<reference evidence="4 5" key="1">
    <citation type="submission" date="2020-08" db="EMBL/GenBank/DDBJ databases">
        <title>Genomic Encyclopedia of Type Strains, Phase III (KMG-III): the genomes of soil and plant-associated and newly described type strains.</title>
        <authorList>
            <person name="Whitman W."/>
        </authorList>
    </citation>
    <scope>NUCLEOTIDE SEQUENCE [LARGE SCALE GENOMIC DNA]</scope>
    <source>
        <strain evidence="4 5">CECT 8640</strain>
    </source>
</reference>
<dbReference type="GO" id="GO:0031177">
    <property type="term" value="F:phosphopantetheine binding"/>
    <property type="evidence" value="ECO:0007669"/>
    <property type="project" value="TreeGrafter"/>
</dbReference>
<protein>
    <submittedName>
        <fullName evidence="4">Amino acid adenylation domain-containing protein</fullName>
    </submittedName>
</protein>
<dbReference type="CDD" id="cd17643">
    <property type="entry name" value="A_NRPS_Cytc1-like"/>
    <property type="match status" value="1"/>
</dbReference>
<organism evidence="4 5">
    <name type="scientific">Saccharothrix tamanrassetensis</name>
    <dbReference type="NCBI Taxonomy" id="1051531"/>
    <lineage>
        <taxon>Bacteria</taxon>
        <taxon>Bacillati</taxon>
        <taxon>Actinomycetota</taxon>
        <taxon>Actinomycetes</taxon>
        <taxon>Pseudonocardiales</taxon>
        <taxon>Pseudonocardiaceae</taxon>
        <taxon>Saccharothrix</taxon>
    </lineage>
</organism>
<name>A0A841C5F7_9PSEU</name>
<feature type="domain" description="AMP-dependent synthetase/ligase" evidence="1">
    <location>
        <begin position="11"/>
        <end position="366"/>
    </location>
</feature>
<dbReference type="AlphaFoldDB" id="A0A841C5F7"/>
<dbReference type="PANTHER" id="PTHR45527:SF1">
    <property type="entry name" value="FATTY ACID SYNTHASE"/>
    <property type="match status" value="1"/>
</dbReference>
<dbReference type="PROSITE" id="PS00455">
    <property type="entry name" value="AMP_BINDING"/>
    <property type="match status" value="1"/>
</dbReference>
<dbReference type="FunFam" id="3.40.50.12780:FF:000012">
    <property type="entry name" value="Non-ribosomal peptide synthetase"/>
    <property type="match status" value="1"/>
</dbReference>
<dbReference type="PANTHER" id="PTHR45527">
    <property type="entry name" value="NONRIBOSOMAL PEPTIDE SYNTHETASE"/>
    <property type="match status" value="1"/>
</dbReference>
<sequence length="598" mass="63754">MAVTECLHTAFAKRAAEVPDRVAVSCGSEHVTYGELDVRATALSTRLRRCGVSRGVRVGVVVDRSADLVVAILAVLKAGGAYVPVDPDHPAKRITDVLTDSGVPLTVAVTRTADAFAEWSGPVLWADADEDGDPVVNGGPTATSRPGDPAYVIYTSGSTGTPKGVEVEHRSAVALLRESGRLFEFDDLDVWTLFHSAGFDFSVWELWGALLFGGRLVVVPADVTRRPALFLELLRRERVTVLNQTPSAFRQLIAADLAAPAPVELALRLVVFGGERLDVPVLAPWFARRGDESPRLVNMYGITEITVHGTYRRITAADLENPSVSPIGRALPGVRVEVRDEAGRPVPDGEPGELYVAGTGVARGYLDRPELTAERFVEIDGERWYRSGDRAAVRDGELVYLGRIDRQLKVRGYRVEPGEVETRLLAHPAVGTAVVTAQDFGEGDVRLVAYVAPPPGRDVAEVTEALLAEAVADLPGYLRPSAFHVVADVPMTAQGKADLDALRELTSAPAPGAGPTDGSALLAVKAIADEVLRRDVPVDGDLFDFGATSLALTRIIAMVNDRFGCALTGGELDEPTITCLADVAGAMRRDGALQEVGG</sequence>
<dbReference type="InterPro" id="IPR020845">
    <property type="entry name" value="AMP-binding_CS"/>
</dbReference>
<dbReference type="Pfam" id="PF13193">
    <property type="entry name" value="AMP-binding_C"/>
    <property type="match status" value="1"/>
</dbReference>
<evidence type="ECO:0000259" key="3">
    <source>
        <dbReference type="Pfam" id="PF13193"/>
    </source>
</evidence>
<dbReference type="GO" id="GO:0044550">
    <property type="term" value="P:secondary metabolite biosynthetic process"/>
    <property type="evidence" value="ECO:0007669"/>
    <property type="project" value="TreeGrafter"/>
</dbReference>
<dbReference type="Pfam" id="PF00501">
    <property type="entry name" value="AMP-binding"/>
    <property type="match status" value="1"/>
</dbReference>
<evidence type="ECO:0000313" key="4">
    <source>
        <dbReference type="EMBL" id="MBB5953762.1"/>
    </source>
</evidence>
<keyword evidence="5" id="KW-1185">Reference proteome</keyword>
<dbReference type="InterPro" id="IPR036736">
    <property type="entry name" value="ACP-like_sf"/>
</dbReference>
<dbReference type="InterPro" id="IPR010071">
    <property type="entry name" value="AA_adenyl_dom"/>
</dbReference>
<dbReference type="Gene3D" id="1.10.1200.10">
    <property type="entry name" value="ACP-like"/>
    <property type="match status" value="1"/>
</dbReference>
<dbReference type="Gene3D" id="3.40.50.12780">
    <property type="entry name" value="N-terminal domain of ligase-like"/>
    <property type="match status" value="1"/>
</dbReference>
<accession>A0A841C5F7</accession>
<dbReference type="GO" id="GO:0043041">
    <property type="term" value="P:amino acid activation for nonribosomal peptide biosynthetic process"/>
    <property type="evidence" value="ECO:0007669"/>
    <property type="project" value="TreeGrafter"/>
</dbReference>
<dbReference type="FunFam" id="3.40.50.980:FF:000001">
    <property type="entry name" value="Non-ribosomal peptide synthetase"/>
    <property type="match status" value="1"/>
</dbReference>
<dbReference type="SUPFAM" id="SSF56801">
    <property type="entry name" value="Acetyl-CoA synthetase-like"/>
    <property type="match status" value="1"/>
</dbReference>
<proteinExistence type="predicted"/>
<dbReference type="RefSeq" id="WP_184687529.1">
    <property type="nucleotide sequence ID" value="NZ_JACHJN010000001.1"/>
</dbReference>
<dbReference type="InterPro" id="IPR009081">
    <property type="entry name" value="PP-bd_ACP"/>
</dbReference>
<feature type="domain" description="AMP-binding enzyme C-terminal" evidence="3">
    <location>
        <begin position="419"/>
        <end position="496"/>
    </location>
</feature>
<dbReference type="Proteomes" id="UP000547510">
    <property type="component" value="Unassembled WGS sequence"/>
</dbReference>
<dbReference type="EMBL" id="JACHJN010000001">
    <property type="protein sequence ID" value="MBB5953762.1"/>
    <property type="molecule type" value="Genomic_DNA"/>
</dbReference>
<dbReference type="Pfam" id="PF00550">
    <property type="entry name" value="PP-binding"/>
    <property type="match status" value="1"/>
</dbReference>
<dbReference type="GO" id="GO:0005829">
    <property type="term" value="C:cytosol"/>
    <property type="evidence" value="ECO:0007669"/>
    <property type="project" value="TreeGrafter"/>
</dbReference>
<dbReference type="InterPro" id="IPR042099">
    <property type="entry name" value="ANL_N_sf"/>
</dbReference>
<dbReference type="NCBIfam" id="TIGR01733">
    <property type="entry name" value="AA-adenyl-dom"/>
    <property type="match status" value="1"/>
</dbReference>